<proteinExistence type="inferred from homology"/>
<accession>A0ABX0A3M8</accession>
<dbReference type="InterPro" id="IPR016477">
    <property type="entry name" value="Fructo-/Ketosamine-3-kinase"/>
</dbReference>
<dbReference type="Proteomes" id="UP000743899">
    <property type="component" value="Unassembled WGS sequence"/>
</dbReference>
<dbReference type="SUPFAM" id="SSF56112">
    <property type="entry name" value="Protein kinase-like (PK-like)"/>
    <property type="match status" value="1"/>
</dbReference>
<reference evidence="2 3" key="1">
    <citation type="submission" date="2020-01" db="EMBL/GenBank/DDBJ databases">
        <title>A novel Bacillus sp. from Pasinler.</title>
        <authorList>
            <person name="Adiguzel A."/>
            <person name="Ay H."/>
            <person name="Baltaci M.O."/>
        </authorList>
    </citation>
    <scope>NUCLEOTIDE SEQUENCE [LARGE SCALE GENOMIC DNA]</scope>
    <source>
        <strain evidence="2 3">P1</strain>
    </source>
</reference>
<dbReference type="PANTHER" id="PTHR12149">
    <property type="entry name" value="FRUCTOSAMINE 3 KINASE-RELATED PROTEIN"/>
    <property type="match status" value="1"/>
</dbReference>
<dbReference type="PIRSF" id="PIRSF006221">
    <property type="entry name" value="Ketosamine-3-kinase"/>
    <property type="match status" value="1"/>
</dbReference>
<keyword evidence="3" id="KW-1185">Reference proteome</keyword>
<dbReference type="Gene3D" id="3.30.200.20">
    <property type="entry name" value="Phosphorylase Kinase, domain 1"/>
    <property type="match status" value="1"/>
</dbReference>
<dbReference type="PANTHER" id="PTHR12149:SF8">
    <property type="entry name" value="PROTEIN-RIBULOSAMINE 3-KINASE"/>
    <property type="match status" value="1"/>
</dbReference>
<comment type="similarity">
    <text evidence="1">Belongs to the fructosamine kinase family.</text>
</comment>
<comment type="caution">
    <text evidence="2">The sequence shown here is derived from an EMBL/GenBank/DDBJ whole genome shotgun (WGS) entry which is preliminary data.</text>
</comment>
<name>A0ABX0A3M8_9BACI</name>
<sequence length="286" mass="33811">MKDIFVRALHSINDHSTLIDFRPVSGGDINEAYILRTEKQEYFFKYRKNPPENFFKLEQTGLETIKITNTIAVPTVFAREENGRYGYLLMEWIEGKRTNITSEMLGRNLAAMHQWTGHGFGYSEDTYIGTLIQPNGFYDNWIDYYRERRLLPQMNKAYENQYFSLEFRKKCEKLLEQLDKWLPYKIIPSLLHGDLWGGNWITGKNGTPYLIDPSILYGDYEFEIAFTELFGGFPRKFYQAYNEVMPLSPEYPERKPLYHLYYLLVHLNLFGTSYLGSVARIVNHYI</sequence>
<dbReference type="GO" id="GO:0016301">
    <property type="term" value="F:kinase activity"/>
    <property type="evidence" value="ECO:0007669"/>
    <property type="project" value="UniProtKB-KW"/>
</dbReference>
<organism evidence="2 3">
    <name type="scientific">Pallidibacillus pasinlerensis</name>
    <dbReference type="NCBI Taxonomy" id="2703818"/>
    <lineage>
        <taxon>Bacteria</taxon>
        <taxon>Bacillati</taxon>
        <taxon>Bacillota</taxon>
        <taxon>Bacilli</taxon>
        <taxon>Bacillales</taxon>
        <taxon>Bacillaceae</taxon>
        <taxon>Pallidibacillus</taxon>
    </lineage>
</organism>
<keyword evidence="1" id="KW-0808">Transferase</keyword>
<evidence type="ECO:0000256" key="1">
    <source>
        <dbReference type="PIRNR" id="PIRNR006221"/>
    </source>
</evidence>
<evidence type="ECO:0000313" key="2">
    <source>
        <dbReference type="EMBL" id="NCU18049.1"/>
    </source>
</evidence>
<keyword evidence="1 2" id="KW-0418">Kinase</keyword>
<dbReference type="Gene3D" id="3.90.1200.10">
    <property type="match status" value="1"/>
</dbReference>
<dbReference type="RefSeq" id="WP_161920880.1">
    <property type="nucleotide sequence ID" value="NZ_JAACYS010000044.1"/>
</dbReference>
<dbReference type="InterPro" id="IPR011009">
    <property type="entry name" value="Kinase-like_dom_sf"/>
</dbReference>
<dbReference type="Pfam" id="PF03881">
    <property type="entry name" value="Fructosamin_kin"/>
    <property type="match status" value="1"/>
</dbReference>
<evidence type="ECO:0000313" key="3">
    <source>
        <dbReference type="Proteomes" id="UP000743899"/>
    </source>
</evidence>
<protein>
    <submittedName>
        <fullName evidence="2">Fructosamine kinase family protein</fullName>
    </submittedName>
</protein>
<gene>
    <name evidence="2" type="ORF">GW534_10005</name>
</gene>
<dbReference type="EMBL" id="JAACYS010000044">
    <property type="protein sequence ID" value="NCU18049.1"/>
    <property type="molecule type" value="Genomic_DNA"/>
</dbReference>